<reference evidence="1 2" key="2">
    <citation type="journal article" date="2022" name="Mol. Ecol. Resour.">
        <title>The genomes of chicory, endive, great burdock and yacon provide insights into Asteraceae paleo-polyploidization history and plant inulin production.</title>
        <authorList>
            <person name="Fan W."/>
            <person name="Wang S."/>
            <person name="Wang H."/>
            <person name="Wang A."/>
            <person name="Jiang F."/>
            <person name="Liu H."/>
            <person name="Zhao H."/>
            <person name="Xu D."/>
            <person name="Zhang Y."/>
        </authorList>
    </citation>
    <scope>NUCLEOTIDE SEQUENCE [LARGE SCALE GENOMIC DNA]</scope>
    <source>
        <strain evidence="2">cv. Punajuju</strain>
        <tissue evidence="1">Leaves</tissue>
    </source>
</reference>
<dbReference type="EMBL" id="CM042010">
    <property type="protein sequence ID" value="KAI3781662.1"/>
    <property type="molecule type" value="Genomic_DNA"/>
</dbReference>
<name>A0ACB9GFY7_CICIN</name>
<accession>A0ACB9GFY7</accession>
<comment type="caution">
    <text evidence="1">The sequence shown here is derived from an EMBL/GenBank/DDBJ whole genome shotgun (WGS) entry which is preliminary data.</text>
</comment>
<gene>
    <name evidence="1" type="ORF">L2E82_11682</name>
</gene>
<organism evidence="1 2">
    <name type="scientific">Cichorium intybus</name>
    <name type="common">Chicory</name>
    <dbReference type="NCBI Taxonomy" id="13427"/>
    <lineage>
        <taxon>Eukaryota</taxon>
        <taxon>Viridiplantae</taxon>
        <taxon>Streptophyta</taxon>
        <taxon>Embryophyta</taxon>
        <taxon>Tracheophyta</taxon>
        <taxon>Spermatophyta</taxon>
        <taxon>Magnoliopsida</taxon>
        <taxon>eudicotyledons</taxon>
        <taxon>Gunneridae</taxon>
        <taxon>Pentapetalae</taxon>
        <taxon>asterids</taxon>
        <taxon>campanulids</taxon>
        <taxon>Asterales</taxon>
        <taxon>Asteraceae</taxon>
        <taxon>Cichorioideae</taxon>
        <taxon>Cichorieae</taxon>
        <taxon>Cichoriinae</taxon>
        <taxon>Cichorium</taxon>
    </lineage>
</organism>
<evidence type="ECO:0000313" key="2">
    <source>
        <dbReference type="Proteomes" id="UP001055811"/>
    </source>
</evidence>
<evidence type="ECO:0000313" key="1">
    <source>
        <dbReference type="EMBL" id="KAI3781662.1"/>
    </source>
</evidence>
<dbReference type="Proteomes" id="UP001055811">
    <property type="component" value="Linkage Group LG02"/>
</dbReference>
<sequence>MDLLTSQLETHGCPATLRSNINISQTLAWSTPESNQSLISKVTFFTFGFGLPEASSEGSSVLNAAKACKNHYLLVLLPNTKGAIKSANGGSSVTPIQVLYTLLLYSLTDHRQNLCYKEDS</sequence>
<proteinExistence type="predicted"/>
<reference evidence="2" key="1">
    <citation type="journal article" date="2022" name="Mol. Ecol. Resour.">
        <title>The genomes of chicory, endive, great burdock and yacon provide insights into Asteraceae palaeo-polyploidization history and plant inulin production.</title>
        <authorList>
            <person name="Fan W."/>
            <person name="Wang S."/>
            <person name="Wang H."/>
            <person name="Wang A."/>
            <person name="Jiang F."/>
            <person name="Liu H."/>
            <person name="Zhao H."/>
            <person name="Xu D."/>
            <person name="Zhang Y."/>
        </authorList>
    </citation>
    <scope>NUCLEOTIDE SEQUENCE [LARGE SCALE GENOMIC DNA]</scope>
    <source>
        <strain evidence="2">cv. Punajuju</strain>
    </source>
</reference>
<protein>
    <submittedName>
        <fullName evidence="1">Uncharacterized protein</fullName>
    </submittedName>
</protein>
<keyword evidence="2" id="KW-1185">Reference proteome</keyword>